<accession>A0A926I3X0</accession>
<keyword evidence="6" id="KW-0653">Protein transport</keyword>
<dbReference type="EMBL" id="JACRST010000001">
    <property type="protein sequence ID" value="MBC8545586.1"/>
    <property type="molecule type" value="Genomic_DNA"/>
</dbReference>
<evidence type="ECO:0000256" key="2">
    <source>
        <dbReference type="ARBA" id="ARBA00006742"/>
    </source>
</evidence>
<keyword evidence="9 10" id="KW-0472">Membrane</keyword>
<sequence length="124" mass="13531">MSFANLLDTAASGADQAAQGGIAPYSSLIMLVLMFVVFYFILIRPQKKREKETAKMRSNLEIGDEVVTIGGIVGIVVSLKEDTVVIETGSDRSKIRFLRAAIQQNNTPHEDLTPVKSTEESSSK</sequence>
<keyword evidence="3" id="KW-0813">Transport</keyword>
<evidence type="ECO:0000256" key="7">
    <source>
        <dbReference type="ARBA" id="ARBA00022989"/>
    </source>
</evidence>
<evidence type="ECO:0000313" key="12">
    <source>
        <dbReference type="Proteomes" id="UP000653127"/>
    </source>
</evidence>
<evidence type="ECO:0000256" key="10">
    <source>
        <dbReference type="SAM" id="Phobius"/>
    </source>
</evidence>
<keyword evidence="4" id="KW-1003">Cell membrane</keyword>
<comment type="subcellular location">
    <subcellularLocation>
        <location evidence="1">Cell membrane</location>
        <topology evidence="1">Single-pass membrane protein</topology>
    </subcellularLocation>
</comment>
<gene>
    <name evidence="11" type="primary">yajC</name>
    <name evidence="11" type="ORF">H8711_01360</name>
</gene>
<dbReference type="GO" id="GO:0015031">
    <property type="term" value="P:protein transport"/>
    <property type="evidence" value="ECO:0007669"/>
    <property type="project" value="UniProtKB-KW"/>
</dbReference>
<name>A0A926I3X0_9FIRM</name>
<feature type="transmembrane region" description="Helical" evidence="10">
    <location>
        <begin position="22"/>
        <end position="42"/>
    </location>
</feature>
<dbReference type="PRINTS" id="PR01853">
    <property type="entry name" value="YAJCTRNLCASE"/>
</dbReference>
<dbReference type="Proteomes" id="UP000653127">
    <property type="component" value="Unassembled WGS sequence"/>
</dbReference>
<protein>
    <submittedName>
        <fullName evidence="11">Preprotein translocase subunit YajC</fullName>
    </submittedName>
</protein>
<dbReference type="Pfam" id="PF02699">
    <property type="entry name" value="YajC"/>
    <property type="match status" value="1"/>
</dbReference>
<evidence type="ECO:0000256" key="1">
    <source>
        <dbReference type="ARBA" id="ARBA00004162"/>
    </source>
</evidence>
<dbReference type="AlphaFoldDB" id="A0A926I3X0"/>
<dbReference type="InterPro" id="IPR003849">
    <property type="entry name" value="Preprotein_translocase_YajC"/>
</dbReference>
<evidence type="ECO:0000256" key="4">
    <source>
        <dbReference type="ARBA" id="ARBA00022475"/>
    </source>
</evidence>
<dbReference type="SMART" id="SM01323">
    <property type="entry name" value="YajC"/>
    <property type="match status" value="1"/>
</dbReference>
<comment type="caution">
    <text evidence="11">The sequence shown here is derived from an EMBL/GenBank/DDBJ whole genome shotgun (WGS) entry which is preliminary data.</text>
</comment>
<evidence type="ECO:0000256" key="6">
    <source>
        <dbReference type="ARBA" id="ARBA00022927"/>
    </source>
</evidence>
<dbReference type="PANTHER" id="PTHR33909">
    <property type="entry name" value="SEC TRANSLOCON ACCESSORY COMPLEX SUBUNIT YAJC"/>
    <property type="match status" value="1"/>
</dbReference>
<keyword evidence="5 10" id="KW-0812">Transmembrane</keyword>
<reference evidence="11" key="1">
    <citation type="submission" date="2020-08" db="EMBL/GenBank/DDBJ databases">
        <title>Genome public.</title>
        <authorList>
            <person name="Liu C."/>
            <person name="Sun Q."/>
        </authorList>
    </citation>
    <scope>NUCLEOTIDE SEQUENCE</scope>
    <source>
        <strain evidence="11">NSJ-31</strain>
    </source>
</reference>
<evidence type="ECO:0000256" key="3">
    <source>
        <dbReference type="ARBA" id="ARBA00022448"/>
    </source>
</evidence>
<dbReference type="GO" id="GO:0005886">
    <property type="term" value="C:plasma membrane"/>
    <property type="evidence" value="ECO:0007669"/>
    <property type="project" value="UniProtKB-SubCell"/>
</dbReference>
<keyword evidence="12" id="KW-1185">Reference proteome</keyword>
<proteinExistence type="inferred from homology"/>
<comment type="similarity">
    <text evidence="2">Belongs to the YajC family.</text>
</comment>
<evidence type="ECO:0000256" key="9">
    <source>
        <dbReference type="ARBA" id="ARBA00023136"/>
    </source>
</evidence>
<evidence type="ECO:0000256" key="8">
    <source>
        <dbReference type="ARBA" id="ARBA00023010"/>
    </source>
</evidence>
<organism evidence="11 12">
    <name type="scientific">Ligaoa zhengdingensis</name>
    <dbReference type="NCBI Taxonomy" id="2763658"/>
    <lineage>
        <taxon>Bacteria</taxon>
        <taxon>Bacillati</taxon>
        <taxon>Bacillota</taxon>
        <taxon>Clostridia</taxon>
        <taxon>Eubacteriales</taxon>
        <taxon>Oscillospiraceae</taxon>
        <taxon>Ligaoa</taxon>
    </lineage>
</organism>
<dbReference type="NCBIfam" id="TIGR00739">
    <property type="entry name" value="yajC"/>
    <property type="match status" value="1"/>
</dbReference>
<keyword evidence="8" id="KW-0811">Translocation</keyword>
<dbReference type="RefSeq" id="WP_249281738.1">
    <property type="nucleotide sequence ID" value="NZ_JACRST010000001.1"/>
</dbReference>
<dbReference type="PANTHER" id="PTHR33909:SF1">
    <property type="entry name" value="SEC TRANSLOCON ACCESSORY COMPLEX SUBUNIT YAJC"/>
    <property type="match status" value="1"/>
</dbReference>
<evidence type="ECO:0000313" key="11">
    <source>
        <dbReference type="EMBL" id="MBC8545586.1"/>
    </source>
</evidence>
<evidence type="ECO:0000256" key="5">
    <source>
        <dbReference type="ARBA" id="ARBA00022692"/>
    </source>
</evidence>
<keyword evidence="7 10" id="KW-1133">Transmembrane helix</keyword>